<dbReference type="NCBIfam" id="TIGR03544">
    <property type="entry name" value="DivI1A_domain"/>
    <property type="match status" value="1"/>
</dbReference>
<comment type="caution">
    <text evidence="8">The sequence shown here is derived from an EMBL/GenBank/DDBJ whole genome shotgun (WGS) entry which is preliminary data.</text>
</comment>
<evidence type="ECO:0000256" key="1">
    <source>
        <dbReference type="ARBA" id="ARBA00004496"/>
    </source>
</evidence>
<keyword evidence="3" id="KW-0963">Cytoplasm</keyword>
<name>A0A0N0ZP04_THESC</name>
<dbReference type="EMBL" id="LJJR01000012">
    <property type="protein sequence ID" value="KPD32212.1"/>
    <property type="molecule type" value="Genomic_DNA"/>
</dbReference>
<sequence length="150" mass="17166">MDLTPLDVRYQEFPTGLRGYQKEAVRVYLARVAEVLEGLIQENEDLRNRVRALEEEVARLKEAEGELKRAVVAAERIARELKAQAEKEADLIRKEALAAKDQVLREAAEELRRLKGEVERVKQEKTLFVAQLKALLQGYLDSLKHLEEGS</sequence>
<accession>A0A0N0ZP04</accession>
<dbReference type="InterPro" id="IPR007793">
    <property type="entry name" value="DivIVA_fam"/>
</dbReference>
<protein>
    <submittedName>
        <fullName evidence="8">Cell division protein DivIVA</fullName>
    </submittedName>
</protein>
<feature type="coiled-coil region" evidence="7">
    <location>
        <begin position="29"/>
        <end position="124"/>
    </location>
</feature>
<dbReference type="GO" id="GO:0051301">
    <property type="term" value="P:cell division"/>
    <property type="evidence" value="ECO:0007669"/>
    <property type="project" value="UniProtKB-KW"/>
</dbReference>
<dbReference type="Proteomes" id="UP000053099">
    <property type="component" value="Unassembled WGS sequence"/>
</dbReference>
<reference evidence="8 9" key="1">
    <citation type="submission" date="2015-09" db="EMBL/GenBank/DDBJ databases">
        <title>Draft genome sequence of Thermus scotoductus strain K1 isolated from a geothermal spring in Nagorno-Karabakh, Armenia.</title>
        <authorList>
            <person name="Saghatelyan A."/>
            <person name="Poghosyan L."/>
            <person name="Panosyan H."/>
            <person name="Birkeland N.-K."/>
        </authorList>
    </citation>
    <scope>NUCLEOTIDE SEQUENCE [LARGE SCALE GENOMIC DNA]</scope>
    <source>
        <strain evidence="8 9">K1</strain>
    </source>
</reference>
<comment type="subcellular location">
    <subcellularLocation>
        <location evidence="1">Cytoplasm</location>
    </subcellularLocation>
</comment>
<keyword evidence="5 7" id="KW-0175">Coiled coil</keyword>
<dbReference type="Gene3D" id="6.10.250.660">
    <property type="match status" value="1"/>
</dbReference>
<evidence type="ECO:0000313" key="9">
    <source>
        <dbReference type="Proteomes" id="UP000053099"/>
    </source>
</evidence>
<proteinExistence type="inferred from homology"/>
<comment type="similarity">
    <text evidence="2">Belongs to the DivIVA family.</text>
</comment>
<dbReference type="PANTHER" id="PTHR35794:SF2">
    <property type="entry name" value="CELL DIVISION PROTEIN DIVIVA"/>
    <property type="match status" value="1"/>
</dbReference>
<evidence type="ECO:0000256" key="5">
    <source>
        <dbReference type="ARBA" id="ARBA00023054"/>
    </source>
</evidence>
<evidence type="ECO:0000256" key="7">
    <source>
        <dbReference type="SAM" id="Coils"/>
    </source>
</evidence>
<evidence type="ECO:0000256" key="2">
    <source>
        <dbReference type="ARBA" id="ARBA00009008"/>
    </source>
</evidence>
<keyword evidence="6" id="KW-0131">Cell cycle</keyword>
<dbReference type="AlphaFoldDB" id="A0A0N0ZP04"/>
<evidence type="ECO:0000313" key="8">
    <source>
        <dbReference type="EMBL" id="KPD32212.1"/>
    </source>
</evidence>
<dbReference type="Pfam" id="PF05103">
    <property type="entry name" value="DivIVA"/>
    <property type="match status" value="1"/>
</dbReference>
<gene>
    <name evidence="8" type="ORF">AN926_05460</name>
</gene>
<keyword evidence="4 8" id="KW-0132">Cell division</keyword>
<organism evidence="8 9">
    <name type="scientific">Thermus scotoductus</name>
    <dbReference type="NCBI Taxonomy" id="37636"/>
    <lineage>
        <taxon>Bacteria</taxon>
        <taxon>Thermotogati</taxon>
        <taxon>Deinococcota</taxon>
        <taxon>Deinococci</taxon>
        <taxon>Thermales</taxon>
        <taxon>Thermaceae</taxon>
        <taxon>Thermus</taxon>
    </lineage>
</organism>
<dbReference type="InterPro" id="IPR019933">
    <property type="entry name" value="DivIVA_domain"/>
</dbReference>
<dbReference type="GO" id="GO:0005737">
    <property type="term" value="C:cytoplasm"/>
    <property type="evidence" value="ECO:0007669"/>
    <property type="project" value="UniProtKB-SubCell"/>
</dbReference>
<evidence type="ECO:0000256" key="4">
    <source>
        <dbReference type="ARBA" id="ARBA00022618"/>
    </source>
</evidence>
<evidence type="ECO:0000256" key="3">
    <source>
        <dbReference type="ARBA" id="ARBA00022490"/>
    </source>
</evidence>
<dbReference type="PANTHER" id="PTHR35794">
    <property type="entry name" value="CELL DIVISION PROTEIN DIVIVA"/>
    <property type="match status" value="1"/>
</dbReference>
<evidence type="ECO:0000256" key="6">
    <source>
        <dbReference type="ARBA" id="ARBA00023306"/>
    </source>
</evidence>